<protein>
    <submittedName>
        <fullName evidence="9">Zinc transporter ZupT</fullName>
    </submittedName>
</protein>
<comment type="caution">
    <text evidence="9">The sequence shown here is derived from an EMBL/GenBank/DDBJ whole genome shotgun (WGS) entry which is preliminary data.</text>
</comment>
<comment type="subcellular location">
    <subcellularLocation>
        <location evidence="1">Cell membrane</location>
        <topology evidence="1">Multi-pass membrane protein</topology>
    </subcellularLocation>
</comment>
<keyword evidence="3" id="KW-1003">Cell membrane</keyword>
<evidence type="ECO:0000313" key="9">
    <source>
        <dbReference type="EMBL" id="KRQ87750.1"/>
    </source>
</evidence>
<keyword evidence="6 8" id="KW-1133">Transmembrane helix</keyword>
<accession>A0A0R3JW04</accession>
<evidence type="ECO:0000256" key="1">
    <source>
        <dbReference type="ARBA" id="ARBA00004651"/>
    </source>
</evidence>
<dbReference type="GO" id="GO:0005886">
    <property type="term" value="C:plasma membrane"/>
    <property type="evidence" value="ECO:0007669"/>
    <property type="project" value="UniProtKB-SubCell"/>
</dbReference>
<evidence type="ECO:0000256" key="2">
    <source>
        <dbReference type="ARBA" id="ARBA00006939"/>
    </source>
</evidence>
<keyword evidence="4 8" id="KW-0812">Transmembrane</keyword>
<dbReference type="InterPro" id="IPR003689">
    <property type="entry name" value="ZIP"/>
</dbReference>
<feature type="transmembrane region" description="Helical" evidence="8">
    <location>
        <begin position="191"/>
        <end position="213"/>
    </location>
</feature>
<evidence type="ECO:0000256" key="3">
    <source>
        <dbReference type="ARBA" id="ARBA00022475"/>
    </source>
</evidence>
<dbReference type="AlphaFoldDB" id="A0A0R3JW04"/>
<dbReference type="Proteomes" id="UP000052015">
    <property type="component" value="Unassembled WGS sequence"/>
</dbReference>
<evidence type="ECO:0000256" key="7">
    <source>
        <dbReference type="ARBA" id="ARBA00023136"/>
    </source>
</evidence>
<evidence type="ECO:0000256" key="6">
    <source>
        <dbReference type="ARBA" id="ARBA00022989"/>
    </source>
</evidence>
<name>A0A0R3JW04_CALMK</name>
<dbReference type="GO" id="GO:0005385">
    <property type="term" value="F:zinc ion transmembrane transporter activity"/>
    <property type="evidence" value="ECO:0007669"/>
    <property type="project" value="TreeGrafter"/>
</dbReference>
<dbReference type="PANTHER" id="PTHR11040:SF211">
    <property type="entry name" value="ZINC TRANSPORTER ZIP11"/>
    <property type="match status" value="1"/>
</dbReference>
<feature type="transmembrane region" description="Helical" evidence="8">
    <location>
        <begin position="220"/>
        <end position="240"/>
    </location>
</feature>
<evidence type="ECO:0000256" key="5">
    <source>
        <dbReference type="ARBA" id="ARBA00022833"/>
    </source>
</evidence>
<dbReference type="EMBL" id="LKHP01000002">
    <property type="protein sequence ID" value="KRQ87750.1"/>
    <property type="molecule type" value="Genomic_DNA"/>
</dbReference>
<dbReference type="Pfam" id="PF02535">
    <property type="entry name" value="Zip"/>
    <property type="match status" value="1"/>
</dbReference>
<gene>
    <name evidence="9" type="primary">zupT</name>
    <name evidence="9" type="ORF">ABG79_00555</name>
</gene>
<sequence length="243" mass="25425">MDNILFITLIGTLVCAVGTTFGALVIVTIRKSNNIFMSSIIGIAAGLMLSVVTFDLIPEAIETGGLDTALIGTIIGIIFAVMLDSFLPQFNIVKRYGRHFKTALLLALGLAAHNFPEGLAIGTGFVGSISLGTKISLVIAFHDIPEGAAVAAPLINSNLKSWQILLITALTALPTAVGSFVGAVLGNLSRFFISLCLGFASGTMLYIVVGELIPESKELFRGFISTLSTLLGILLGLILVSSL</sequence>
<dbReference type="STRING" id="908809.ABG79_00555"/>
<evidence type="ECO:0000256" key="8">
    <source>
        <dbReference type="SAM" id="Phobius"/>
    </source>
</evidence>
<dbReference type="PANTHER" id="PTHR11040">
    <property type="entry name" value="ZINC/IRON TRANSPORTER"/>
    <property type="match status" value="1"/>
</dbReference>
<feature type="transmembrane region" description="Helical" evidence="8">
    <location>
        <begin position="162"/>
        <end position="185"/>
    </location>
</feature>
<feature type="transmembrane region" description="Helical" evidence="8">
    <location>
        <begin position="99"/>
        <end position="115"/>
    </location>
</feature>
<dbReference type="RefSeq" id="WP_057976873.1">
    <property type="nucleotide sequence ID" value="NZ_LKHP01000002.1"/>
</dbReference>
<feature type="transmembrane region" description="Helical" evidence="8">
    <location>
        <begin position="6"/>
        <end position="29"/>
    </location>
</feature>
<comment type="similarity">
    <text evidence="2">Belongs to the ZIP transporter (TC 2.A.5) family.</text>
</comment>
<organism evidence="9 10">
    <name type="scientific">Caloramator mitchellensis</name>
    <dbReference type="NCBI Taxonomy" id="908809"/>
    <lineage>
        <taxon>Bacteria</taxon>
        <taxon>Bacillati</taxon>
        <taxon>Bacillota</taxon>
        <taxon>Clostridia</taxon>
        <taxon>Eubacteriales</taxon>
        <taxon>Clostridiaceae</taxon>
        <taxon>Caloramator</taxon>
    </lineage>
</organism>
<dbReference type="OrthoDB" id="9787346at2"/>
<feature type="transmembrane region" description="Helical" evidence="8">
    <location>
        <begin position="36"/>
        <end position="57"/>
    </location>
</feature>
<proteinExistence type="inferred from homology"/>
<reference evidence="9 10" key="1">
    <citation type="submission" date="2015-09" db="EMBL/GenBank/DDBJ databases">
        <title>Draft genome sequence of a Caloramator mitchellensis, a moderate thermophile from the Great Artesian Basin of Australia.</title>
        <authorList>
            <person name="Patel B.K."/>
        </authorList>
    </citation>
    <scope>NUCLEOTIDE SEQUENCE [LARGE SCALE GENOMIC DNA]</scope>
    <source>
        <strain evidence="9 10">VF08</strain>
    </source>
</reference>
<keyword evidence="5" id="KW-0862">Zinc</keyword>
<keyword evidence="10" id="KW-1185">Reference proteome</keyword>
<evidence type="ECO:0000313" key="10">
    <source>
        <dbReference type="Proteomes" id="UP000052015"/>
    </source>
</evidence>
<keyword evidence="7 8" id="KW-0472">Membrane</keyword>
<feature type="transmembrane region" description="Helical" evidence="8">
    <location>
        <begin position="69"/>
        <end position="87"/>
    </location>
</feature>
<evidence type="ECO:0000256" key="4">
    <source>
        <dbReference type="ARBA" id="ARBA00022692"/>
    </source>
</evidence>